<evidence type="ECO:0000313" key="3">
    <source>
        <dbReference type="EMBL" id="TLP98514.1"/>
    </source>
</evidence>
<dbReference type="GO" id="GO:0032131">
    <property type="term" value="F:alkylated DNA binding"/>
    <property type="evidence" value="ECO:0007669"/>
    <property type="project" value="TreeGrafter"/>
</dbReference>
<gene>
    <name evidence="3" type="ORF">FEF26_04645</name>
</gene>
<dbReference type="GO" id="GO:0005737">
    <property type="term" value="C:cytoplasm"/>
    <property type="evidence" value="ECO:0007669"/>
    <property type="project" value="TreeGrafter"/>
</dbReference>
<evidence type="ECO:0000256" key="1">
    <source>
        <dbReference type="ARBA" id="ARBA00022763"/>
    </source>
</evidence>
<name>A0A5R9BD19_9MICC</name>
<evidence type="ECO:0000256" key="2">
    <source>
        <dbReference type="ARBA" id="ARBA00023204"/>
    </source>
</evidence>
<keyword evidence="4" id="KW-1185">Reference proteome</keyword>
<comment type="caution">
    <text evidence="3">The sequence shown here is derived from an EMBL/GenBank/DDBJ whole genome shotgun (WGS) entry which is preliminary data.</text>
</comment>
<dbReference type="SUPFAM" id="SSF48150">
    <property type="entry name" value="DNA-glycosylase"/>
    <property type="match status" value="1"/>
</dbReference>
<keyword evidence="2" id="KW-0234">DNA repair</keyword>
<dbReference type="Gene3D" id="1.10.340.30">
    <property type="entry name" value="Hypothetical protein, domain 2"/>
    <property type="match status" value="1"/>
</dbReference>
<evidence type="ECO:0000313" key="4">
    <source>
        <dbReference type="Proteomes" id="UP000310458"/>
    </source>
</evidence>
<dbReference type="GO" id="GO:0006285">
    <property type="term" value="P:base-excision repair, AP site formation"/>
    <property type="evidence" value="ECO:0007669"/>
    <property type="project" value="TreeGrafter"/>
</dbReference>
<dbReference type="PANTHER" id="PTHR43003">
    <property type="entry name" value="DNA-3-METHYLADENINE GLYCOSYLASE"/>
    <property type="match status" value="1"/>
</dbReference>
<dbReference type="EMBL" id="VAVZ01000009">
    <property type="protein sequence ID" value="TLP98514.1"/>
    <property type="molecule type" value="Genomic_DNA"/>
</dbReference>
<dbReference type="AlphaFoldDB" id="A0A5R9BD19"/>
<dbReference type="PANTHER" id="PTHR43003:SF6">
    <property type="entry name" value="DNA GLYCOSYLASE"/>
    <property type="match status" value="1"/>
</dbReference>
<sequence length="332" mass="36470">MDAPFDLPRTLGVLQRGYADPAIRVDSGSFAGGPGGTPGAGAWLALRQYDTVGRHVGAVALRFDQLDTSRVRVHAISDSGEALGSALDRVPTLLGAEDDWSEVEFLLDALGDRISTTLAQVRRRHPGVRLPATGGLFDQLVTATLEQKVTHREARHGWRHLLRRHGEQAPTASTLRTPDWLRLPLTGGQLKRVPSWEWHQMWVQPPMSRTILRLAERASSVHRLGASTPVETSSVGELSEQLTAISGIGPWTTAEALQRSHGSADLPAVGDYHLAHFVGEALTGKRTDDAGMLDLLQPFRPHRQRVIRLLKLSGFRSERFGPRLAPEDHRAR</sequence>
<dbReference type="GO" id="GO:0006307">
    <property type="term" value="P:DNA alkylation repair"/>
    <property type="evidence" value="ECO:0007669"/>
    <property type="project" value="TreeGrafter"/>
</dbReference>
<protein>
    <submittedName>
        <fullName evidence="3">3-methyladenine DNA glycosylase</fullName>
    </submittedName>
</protein>
<reference evidence="3 4" key="1">
    <citation type="submission" date="2019-05" db="EMBL/GenBank/DDBJ databases">
        <title>Nesterenkonia sp. GY074 isolated from the Southern Atlantic Ocean.</title>
        <authorList>
            <person name="Zhang G."/>
        </authorList>
    </citation>
    <scope>NUCLEOTIDE SEQUENCE [LARGE SCALE GENOMIC DNA]</scope>
    <source>
        <strain evidence="3 4">GY074</strain>
    </source>
</reference>
<dbReference type="InterPro" id="IPR051912">
    <property type="entry name" value="Alkylbase_DNA_Glycosylase/TA"/>
</dbReference>
<accession>A0A5R9BD19</accession>
<keyword evidence="1" id="KW-0227">DNA damage</keyword>
<dbReference type="GO" id="GO:0043916">
    <property type="term" value="F:DNA-7-methylguanine glycosylase activity"/>
    <property type="evidence" value="ECO:0007669"/>
    <property type="project" value="TreeGrafter"/>
</dbReference>
<dbReference type="OrthoDB" id="5501430at2"/>
<dbReference type="Proteomes" id="UP000310458">
    <property type="component" value="Unassembled WGS sequence"/>
</dbReference>
<dbReference type="GO" id="GO:0008725">
    <property type="term" value="F:DNA-3-methyladenine glycosylase activity"/>
    <property type="evidence" value="ECO:0007669"/>
    <property type="project" value="TreeGrafter"/>
</dbReference>
<organism evidence="3 4">
    <name type="scientific">Nesterenkonia salmonea</name>
    <dbReference type="NCBI Taxonomy" id="1804987"/>
    <lineage>
        <taxon>Bacteria</taxon>
        <taxon>Bacillati</taxon>
        <taxon>Actinomycetota</taxon>
        <taxon>Actinomycetes</taxon>
        <taxon>Micrococcales</taxon>
        <taxon>Micrococcaceae</taxon>
        <taxon>Nesterenkonia</taxon>
    </lineage>
</organism>
<proteinExistence type="predicted"/>
<dbReference type="GO" id="GO:0032993">
    <property type="term" value="C:protein-DNA complex"/>
    <property type="evidence" value="ECO:0007669"/>
    <property type="project" value="TreeGrafter"/>
</dbReference>
<dbReference type="InterPro" id="IPR011257">
    <property type="entry name" value="DNA_glycosylase"/>
</dbReference>